<dbReference type="SUPFAM" id="SSF53955">
    <property type="entry name" value="Lysozyme-like"/>
    <property type="match status" value="1"/>
</dbReference>
<proteinExistence type="inferred from homology"/>
<dbReference type="GO" id="GO:0042742">
    <property type="term" value="P:defense response to bacterium"/>
    <property type="evidence" value="ECO:0007669"/>
    <property type="project" value="UniProtKB-KW"/>
</dbReference>
<sequence length="174" mass="19311">MGNRARTVIGALTVSAAAFATWVASEGFAPKAEIPTKGDVPTIGHGSTRYEDGTPVKMGDTITRKRADELARNLMAKDERDLRASLPPDTRLYQAEYDVYLDFVGQYGIGNWRKSSMRRNIVAGEYAAACKALLNYRFAAGYDCSTRVNGKPNTRCWGVWVRQQQRYNTCMGAQ</sequence>
<dbReference type="GO" id="GO:0003796">
    <property type="term" value="F:lysozyme activity"/>
    <property type="evidence" value="ECO:0007669"/>
    <property type="project" value="UniProtKB-EC"/>
</dbReference>
<evidence type="ECO:0000256" key="1">
    <source>
        <dbReference type="ARBA" id="ARBA00022529"/>
    </source>
</evidence>
<dbReference type="CAZy" id="GH24">
    <property type="family name" value="Glycoside Hydrolase Family 24"/>
</dbReference>
<dbReference type="EMBL" id="FJ937737">
    <property type="protein sequence ID" value="ACR15067.1"/>
    <property type="molecule type" value="Genomic_DNA"/>
</dbReference>
<dbReference type="PANTHER" id="PTHR38107">
    <property type="match status" value="1"/>
</dbReference>
<dbReference type="InterPro" id="IPR023347">
    <property type="entry name" value="Lysozyme_dom_sf"/>
</dbReference>
<evidence type="ECO:0000313" key="4">
    <source>
        <dbReference type="EMBL" id="ACR15067.1"/>
    </source>
</evidence>
<dbReference type="InterPro" id="IPR002196">
    <property type="entry name" value="Glyco_hydro_24"/>
</dbReference>
<protein>
    <recommendedName>
        <fullName evidence="3">Lysozyme</fullName>
        <ecNumber evidence="3">3.2.1.17</ecNumber>
    </recommendedName>
</protein>
<dbReference type="InterPro" id="IPR051018">
    <property type="entry name" value="Bacteriophage_GH24"/>
</dbReference>
<dbReference type="OrthoDB" id="18172at10239"/>
<dbReference type="Gene3D" id="1.10.530.40">
    <property type="match status" value="1"/>
</dbReference>
<dbReference type="EC" id="3.2.1.17" evidence="3"/>
<evidence type="ECO:0000313" key="5">
    <source>
        <dbReference type="Proteomes" id="UP000001481"/>
    </source>
</evidence>
<reference evidence="4 5" key="1">
    <citation type="journal article" date="2011" name="J. Bacteriol.">
        <title>Genomes and Characterization of Phages Bcep22 and BcepIL02, Founders of a Novel Phage Type in Burkholderia cenocepacia.</title>
        <authorList>
            <person name="Gill J.J."/>
            <person name="Summer E.J."/>
            <person name="Russell W.K."/>
            <person name="Cologna S.M."/>
            <person name="Carlile T.M."/>
            <person name="Fuller A.C."/>
            <person name="Kitsopoulos K."/>
            <person name="Mebane L.M."/>
            <person name="Parkinson B.N."/>
            <person name="Sullivan D."/>
            <person name="Carmody L.A."/>
            <person name="Gonzalez C.F."/>
            <person name="Lipuma J.J."/>
            <person name="Young R."/>
        </authorList>
    </citation>
    <scope>NUCLEOTIDE SEQUENCE [LARGE SCALE GENOMIC DNA]</scope>
</reference>
<dbReference type="RefSeq" id="YP_002922746.1">
    <property type="nucleotide sequence ID" value="NC_012743.2"/>
</dbReference>
<comment type="similarity">
    <text evidence="3">Belongs to the glycosyl hydrolase 24 family.</text>
</comment>
<dbReference type="PANTHER" id="PTHR38107:SF3">
    <property type="entry name" value="LYSOZYME RRRD-RELATED"/>
    <property type="match status" value="1"/>
</dbReference>
<accession>C5IHR6</accession>
<name>C5IHR6_9CAUD</name>
<keyword evidence="2 3" id="KW-0081">Bacteriolytic enzyme</keyword>
<gene>
    <name evidence="4" type="ORF">BcepIL02_gp74</name>
</gene>
<evidence type="ECO:0000256" key="3">
    <source>
        <dbReference type="RuleBase" id="RU003788"/>
    </source>
</evidence>
<dbReference type="GO" id="GO:0016998">
    <property type="term" value="P:cell wall macromolecule catabolic process"/>
    <property type="evidence" value="ECO:0007669"/>
    <property type="project" value="InterPro"/>
</dbReference>
<organism evidence="4 5">
    <name type="scientific">Burkholderia phage BcepIL02</name>
    <dbReference type="NCBI Taxonomy" id="2886898"/>
    <lineage>
        <taxon>Viruses</taxon>
        <taxon>Duplodnaviria</taxon>
        <taxon>Heunggongvirae</taxon>
        <taxon>Uroviricota</taxon>
        <taxon>Caudoviricetes</taxon>
        <taxon>Lessievirus</taxon>
        <taxon>Lessievirus bcepil02</taxon>
    </lineage>
</organism>
<keyword evidence="3" id="KW-0326">Glycosidase</keyword>
<dbReference type="KEGG" id="vg:7943958"/>
<dbReference type="GO" id="GO:0009253">
    <property type="term" value="P:peptidoglycan catabolic process"/>
    <property type="evidence" value="ECO:0007669"/>
    <property type="project" value="InterPro"/>
</dbReference>
<keyword evidence="3" id="KW-0378">Hydrolase</keyword>
<keyword evidence="5" id="KW-1185">Reference proteome</keyword>
<dbReference type="GO" id="GO:0031640">
    <property type="term" value="P:killing of cells of another organism"/>
    <property type="evidence" value="ECO:0007669"/>
    <property type="project" value="UniProtKB-KW"/>
</dbReference>
<dbReference type="GeneID" id="7943958"/>
<dbReference type="Proteomes" id="UP000001481">
    <property type="component" value="Segment"/>
</dbReference>
<evidence type="ECO:0000256" key="2">
    <source>
        <dbReference type="ARBA" id="ARBA00022638"/>
    </source>
</evidence>
<keyword evidence="1 3" id="KW-0929">Antimicrobial</keyword>
<comment type="catalytic activity">
    <reaction evidence="3">
        <text>Hydrolysis of (1-&gt;4)-beta-linkages between N-acetylmuramic acid and N-acetyl-D-glucosamine residues in a peptidoglycan and between N-acetyl-D-glucosamine residues in chitodextrins.</text>
        <dbReference type="EC" id="3.2.1.17"/>
    </reaction>
</comment>
<dbReference type="Pfam" id="PF00959">
    <property type="entry name" value="Phage_lysozyme"/>
    <property type="match status" value="1"/>
</dbReference>
<dbReference type="InterPro" id="IPR023346">
    <property type="entry name" value="Lysozyme-like_dom_sf"/>
</dbReference>